<gene>
    <name evidence="1" type="ORF">M076_4004</name>
</gene>
<reference evidence="1 2" key="1">
    <citation type="submission" date="2014-02" db="EMBL/GenBank/DDBJ databases">
        <authorList>
            <person name="Sears C."/>
            <person name="Carroll K."/>
            <person name="Sack B.R."/>
            <person name="Qadri F."/>
            <person name="Myers L.L."/>
            <person name="Chung G.-T."/>
            <person name="Escheverria P."/>
            <person name="Fraser C.M."/>
            <person name="Sadzewicz L."/>
            <person name="Shefchek K.A."/>
            <person name="Tallon L."/>
            <person name="Das S.P."/>
            <person name="Daugherty S."/>
            <person name="Mongodin E.F."/>
        </authorList>
    </citation>
    <scope>NUCLEOTIDE SEQUENCE [LARGE SCALE GENOMIC DNA]</scope>
    <source>
        <strain evidence="1 2">2-F-2 #4</strain>
    </source>
</reference>
<evidence type="ECO:0000313" key="1">
    <source>
        <dbReference type="EMBL" id="EXZ42870.1"/>
    </source>
</evidence>
<evidence type="ECO:0000313" key="2">
    <source>
        <dbReference type="Proteomes" id="UP000022272"/>
    </source>
</evidence>
<dbReference type="EMBL" id="JGDM01000089">
    <property type="protein sequence ID" value="EXZ42870.1"/>
    <property type="molecule type" value="Genomic_DNA"/>
</dbReference>
<protein>
    <submittedName>
        <fullName evidence="1">Uncharacterized protein</fullName>
    </submittedName>
</protein>
<name>A0A015Y8U2_BACFG</name>
<proteinExistence type="predicted"/>
<dbReference type="AlphaFoldDB" id="A0A015Y8U2"/>
<comment type="caution">
    <text evidence="1">The sequence shown here is derived from an EMBL/GenBank/DDBJ whole genome shotgun (WGS) entry which is preliminary data.</text>
</comment>
<dbReference type="Proteomes" id="UP000022272">
    <property type="component" value="Unassembled WGS sequence"/>
</dbReference>
<accession>A0A015Y8U2</accession>
<sequence>MPIFNESYLNIHTNDKKLAYSFDYASFFMSLDCYFYKRNLYICDRQMN</sequence>
<organism evidence="1 2">
    <name type="scientific">Bacteroides fragilis str. 2-F-2 #4</name>
    <dbReference type="NCBI Taxonomy" id="1339280"/>
    <lineage>
        <taxon>Bacteria</taxon>
        <taxon>Pseudomonadati</taxon>
        <taxon>Bacteroidota</taxon>
        <taxon>Bacteroidia</taxon>
        <taxon>Bacteroidales</taxon>
        <taxon>Bacteroidaceae</taxon>
        <taxon>Bacteroides</taxon>
    </lineage>
</organism>